<evidence type="ECO:0000313" key="2">
    <source>
        <dbReference type="Proteomes" id="UP000314294"/>
    </source>
</evidence>
<name>A0A4Z2E2G2_9TELE</name>
<keyword evidence="2" id="KW-1185">Reference proteome</keyword>
<organism evidence="1 2">
    <name type="scientific">Liparis tanakae</name>
    <name type="common">Tanaka's snailfish</name>
    <dbReference type="NCBI Taxonomy" id="230148"/>
    <lineage>
        <taxon>Eukaryota</taxon>
        <taxon>Metazoa</taxon>
        <taxon>Chordata</taxon>
        <taxon>Craniata</taxon>
        <taxon>Vertebrata</taxon>
        <taxon>Euteleostomi</taxon>
        <taxon>Actinopterygii</taxon>
        <taxon>Neopterygii</taxon>
        <taxon>Teleostei</taxon>
        <taxon>Neoteleostei</taxon>
        <taxon>Acanthomorphata</taxon>
        <taxon>Eupercaria</taxon>
        <taxon>Perciformes</taxon>
        <taxon>Cottioidei</taxon>
        <taxon>Cottales</taxon>
        <taxon>Liparidae</taxon>
        <taxon>Liparis</taxon>
    </lineage>
</organism>
<proteinExistence type="predicted"/>
<comment type="caution">
    <text evidence="1">The sequence shown here is derived from an EMBL/GenBank/DDBJ whole genome shotgun (WGS) entry which is preliminary data.</text>
</comment>
<evidence type="ECO:0000313" key="1">
    <source>
        <dbReference type="EMBL" id="TNN22959.1"/>
    </source>
</evidence>
<gene>
    <name evidence="1" type="ORF">EYF80_066925</name>
</gene>
<protein>
    <submittedName>
        <fullName evidence="1">Uncharacterized protein</fullName>
    </submittedName>
</protein>
<accession>A0A4Z2E2G2</accession>
<sequence>MLYMCAKLGLRGAIRGNVKQLRMSAYIGLTVTQSTPVTPLLPETNNGAVFPFGAVKTEGPVSISSSLSPRFFFTCAFPAANGHPDVS</sequence>
<dbReference type="Proteomes" id="UP000314294">
    <property type="component" value="Unassembled WGS sequence"/>
</dbReference>
<reference evidence="1 2" key="1">
    <citation type="submission" date="2019-03" db="EMBL/GenBank/DDBJ databases">
        <title>First draft genome of Liparis tanakae, snailfish: a comprehensive survey of snailfish specific genes.</title>
        <authorList>
            <person name="Kim W."/>
            <person name="Song I."/>
            <person name="Jeong J.-H."/>
            <person name="Kim D."/>
            <person name="Kim S."/>
            <person name="Ryu S."/>
            <person name="Song J.Y."/>
            <person name="Lee S.K."/>
        </authorList>
    </citation>
    <scope>NUCLEOTIDE SEQUENCE [LARGE SCALE GENOMIC DNA]</scope>
    <source>
        <tissue evidence="1">Muscle</tissue>
    </source>
</reference>
<dbReference type="AlphaFoldDB" id="A0A4Z2E2G2"/>
<dbReference type="EMBL" id="SRLO01020339">
    <property type="protein sequence ID" value="TNN22959.1"/>
    <property type="molecule type" value="Genomic_DNA"/>
</dbReference>